<dbReference type="Proteomes" id="UP000252387">
    <property type="component" value="Unassembled WGS sequence"/>
</dbReference>
<gene>
    <name evidence="4" type="ORF">DEO45_15930</name>
</gene>
<dbReference type="Gene3D" id="3.40.30.10">
    <property type="entry name" value="Glutaredoxin"/>
    <property type="match status" value="1"/>
</dbReference>
<dbReference type="EMBL" id="QFWQ01000011">
    <property type="protein sequence ID" value="RCS28689.1"/>
    <property type="molecule type" value="Genomic_DNA"/>
</dbReference>
<proteinExistence type="predicted"/>
<evidence type="ECO:0000313" key="4">
    <source>
        <dbReference type="EMBL" id="RCS28689.1"/>
    </source>
</evidence>
<organism evidence="4 5">
    <name type="scientific">Rhodanobacter denitrificans</name>
    <dbReference type="NCBI Taxonomy" id="666685"/>
    <lineage>
        <taxon>Bacteria</taxon>
        <taxon>Pseudomonadati</taxon>
        <taxon>Pseudomonadota</taxon>
        <taxon>Gammaproteobacteria</taxon>
        <taxon>Lysobacterales</taxon>
        <taxon>Rhodanobacteraceae</taxon>
        <taxon>Rhodanobacter</taxon>
    </lineage>
</organism>
<dbReference type="PROSITE" id="PS00194">
    <property type="entry name" value="THIOREDOXIN_1"/>
    <property type="match status" value="1"/>
</dbReference>
<dbReference type="InterPro" id="IPR017937">
    <property type="entry name" value="Thioredoxin_CS"/>
</dbReference>
<keyword evidence="2" id="KW-1133">Transmembrane helix</keyword>
<dbReference type="GO" id="GO:0042158">
    <property type="term" value="P:lipoprotein biosynthetic process"/>
    <property type="evidence" value="ECO:0007669"/>
    <property type="project" value="InterPro"/>
</dbReference>
<evidence type="ECO:0000313" key="5">
    <source>
        <dbReference type="Proteomes" id="UP000252387"/>
    </source>
</evidence>
<evidence type="ECO:0000256" key="2">
    <source>
        <dbReference type="SAM" id="Phobius"/>
    </source>
</evidence>
<keyword evidence="1" id="KW-0676">Redox-active center</keyword>
<dbReference type="PANTHER" id="PTHR42852">
    <property type="entry name" value="THIOL:DISULFIDE INTERCHANGE PROTEIN DSBE"/>
    <property type="match status" value="1"/>
</dbReference>
<dbReference type="PANTHER" id="PTHR42852:SF13">
    <property type="entry name" value="PROTEIN DIPZ"/>
    <property type="match status" value="1"/>
</dbReference>
<dbReference type="CDD" id="cd02966">
    <property type="entry name" value="TlpA_like_family"/>
    <property type="match status" value="1"/>
</dbReference>
<dbReference type="InterPro" id="IPR001640">
    <property type="entry name" value="Lgt"/>
</dbReference>
<dbReference type="Pfam" id="PF00578">
    <property type="entry name" value="AhpC-TSA"/>
    <property type="match status" value="1"/>
</dbReference>
<accession>A0A368K9S0</accession>
<sequence length="273" mass="29268">MNIGPLALSSGLLALLFGVIAALAAAGFLHRRGHADADNALFLALGIGLLTARIAYVAGWWPQYAQQPGSVLNIRDGGFEPVAGLLGLLAAALLIGWRRARLRQSLGAGVAVGIAAWAFAGLVAYRLTAAAHPGLPVLALRDLDGREVPLASLRGQPTVINLWATWCGPCRREMPVLAEAQRTLPQVRFVFADQGESATAVRQFMQVQRLALEHVLIDGNLQLSSHYNVRGYPTTLFLDADGRLRDLHMGELSRATLAERLQRIRPAAAPAAR</sequence>
<evidence type="ECO:0000256" key="1">
    <source>
        <dbReference type="ARBA" id="ARBA00023284"/>
    </source>
</evidence>
<dbReference type="GO" id="GO:0016209">
    <property type="term" value="F:antioxidant activity"/>
    <property type="evidence" value="ECO:0007669"/>
    <property type="project" value="InterPro"/>
</dbReference>
<dbReference type="InterPro" id="IPR013766">
    <property type="entry name" value="Thioredoxin_domain"/>
</dbReference>
<feature type="transmembrane region" description="Helical" evidence="2">
    <location>
        <begin position="81"/>
        <end position="97"/>
    </location>
</feature>
<comment type="caution">
    <text evidence="4">The sequence shown here is derived from an EMBL/GenBank/DDBJ whole genome shotgun (WGS) entry which is preliminary data.</text>
</comment>
<dbReference type="SUPFAM" id="SSF52833">
    <property type="entry name" value="Thioredoxin-like"/>
    <property type="match status" value="1"/>
</dbReference>
<keyword evidence="5" id="KW-1185">Reference proteome</keyword>
<dbReference type="AlphaFoldDB" id="A0A368K9S0"/>
<dbReference type="RefSeq" id="WP_114345707.1">
    <property type="nucleotide sequence ID" value="NZ_QFWQ01000011.1"/>
</dbReference>
<reference evidence="4 5" key="1">
    <citation type="submission" date="2018-05" db="EMBL/GenBank/DDBJ databases">
        <title>Draft genome sequence of Rhodanobacter denitrificans Yn1 isolated from gold copper mine.</title>
        <authorList>
            <person name="Yang N."/>
            <person name="Mazhar H.S."/>
            <person name="Rensing C."/>
        </authorList>
    </citation>
    <scope>NUCLEOTIDE SEQUENCE [LARGE SCALE GENOMIC DNA]</scope>
    <source>
        <strain evidence="4 5">Yn1</strain>
    </source>
</reference>
<name>A0A368K9S0_9GAMM</name>
<dbReference type="InterPro" id="IPR000866">
    <property type="entry name" value="AhpC/TSA"/>
</dbReference>
<feature type="domain" description="Thioredoxin" evidence="3">
    <location>
        <begin position="129"/>
        <end position="266"/>
    </location>
</feature>
<dbReference type="GO" id="GO:0005886">
    <property type="term" value="C:plasma membrane"/>
    <property type="evidence" value="ECO:0007669"/>
    <property type="project" value="InterPro"/>
</dbReference>
<evidence type="ECO:0000259" key="3">
    <source>
        <dbReference type="PROSITE" id="PS51352"/>
    </source>
</evidence>
<keyword evidence="2" id="KW-0472">Membrane</keyword>
<dbReference type="PROSITE" id="PS51352">
    <property type="entry name" value="THIOREDOXIN_2"/>
    <property type="match status" value="1"/>
</dbReference>
<dbReference type="InterPro" id="IPR036249">
    <property type="entry name" value="Thioredoxin-like_sf"/>
</dbReference>
<feature type="transmembrane region" description="Helical" evidence="2">
    <location>
        <begin position="6"/>
        <end position="29"/>
    </location>
</feature>
<dbReference type="GO" id="GO:0008961">
    <property type="term" value="F:phosphatidylglycerol-prolipoprotein diacylglyceryl transferase activity"/>
    <property type="evidence" value="ECO:0007669"/>
    <property type="project" value="InterPro"/>
</dbReference>
<feature type="transmembrane region" description="Helical" evidence="2">
    <location>
        <begin position="41"/>
        <end position="61"/>
    </location>
</feature>
<keyword evidence="2" id="KW-0812">Transmembrane</keyword>
<dbReference type="GO" id="GO:0015036">
    <property type="term" value="F:disulfide oxidoreductase activity"/>
    <property type="evidence" value="ECO:0007669"/>
    <property type="project" value="UniProtKB-ARBA"/>
</dbReference>
<dbReference type="Pfam" id="PF01790">
    <property type="entry name" value="LGT"/>
    <property type="match status" value="1"/>
</dbReference>
<protein>
    <submittedName>
        <fullName evidence="4">TlpA family protein disulfide reductase</fullName>
    </submittedName>
</protein>
<dbReference type="OrthoDB" id="9796554at2"/>
<feature type="transmembrane region" description="Helical" evidence="2">
    <location>
        <begin position="106"/>
        <end position="127"/>
    </location>
</feature>
<dbReference type="InterPro" id="IPR050553">
    <property type="entry name" value="Thioredoxin_ResA/DsbE_sf"/>
</dbReference>